<sequence length="229" mass="27126">MLFPFIVSLVGLFFLLINGIRFYLARKNKDVLYRIITVYLILLFIIEFCCNLIGFLRPGENFYLSHYYFVFQFVAMSLFFYNIFSIGFLKKIVAFLLIAVLLFLGIQYSIDPSIYWQFNMLEIGITSLLLISYGILFLVFNIKKDKSDYFYFCNGLILYLASSASIFLSGNSDSVIFTKPFLLDFWFFNSLFYILYQYLIYKEWKVLNLEIKDDIDESTKKNIHLLESK</sequence>
<evidence type="ECO:0000256" key="1">
    <source>
        <dbReference type="SAM" id="Phobius"/>
    </source>
</evidence>
<feature type="transmembrane region" description="Helical" evidence="1">
    <location>
        <begin position="31"/>
        <end position="55"/>
    </location>
</feature>
<gene>
    <name evidence="2" type="ORF">AB3G34_11540</name>
</gene>
<feature type="transmembrane region" description="Helical" evidence="1">
    <location>
        <begin position="92"/>
        <end position="110"/>
    </location>
</feature>
<dbReference type="RefSeq" id="WP_369752519.1">
    <property type="nucleotide sequence ID" value="NZ_CP165625.1"/>
</dbReference>
<reference evidence="2" key="1">
    <citation type="submission" date="2024-07" db="EMBL/GenBank/DDBJ databases">
        <authorList>
            <person name="Biller S.J."/>
        </authorList>
    </citation>
    <scope>NUCLEOTIDE SEQUENCE</scope>
    <source>
        <strain evidence="2">WC2409</strain>
    </source>
</reference>
<organism evidence="2">
    <name type="scientific">Flavobacterium sp. WC2409</name>
    <dbReference type="NCBI Taxonomy" id="3234139"/>
    <lineage>
        <taxon>Bacteria</taxon>
        <taxon>Pseudomonadati</taxon>
        <taxon>Bacteroidota</taxon>
        <taxon>Flavobacteriia</taxon>
        <taxon>Flavobacteriales</taxon>
        <taxon>Flavobacteriaceae</taxon>
        <taxon>Flavobacterium</taxon>
    </lineage>
</organism>
<feature type="transmembrane region" description="Helical" evidence="1">
    <location>
        <begin position="6"/>
        <end position="24"/>
    </location>
</feature>
<name>A0AB39W0A4_9FLAO</name>
<proteinExistence type="predicted"/>
<dbReference type="EMBL" id="CP165625">
    <property type="protein sequence ID" value="XDU94519.1"/>
    <property type="molecule type" value="Genomic_DNA"/>
</dbReference>
<evidence type="ECO:0000313" key="2">
    <source>
        <dbReference type="EMBL" id="XDU94519.1"/>
    </source>
</evidence>
<accession>A0AB39W0A4</accession>
<feature type="transmembrane region" description="Helical" evidence="1">
    <location>
        <begin position="116"/>
        <end position="142"/>
    </location>
</feature>
<dbReference type="AlphaFoldDB" id="A0AB39W0A4"/>
<keyword evidence="1" id="KW-1133">Transmembrane helix</keyword>
<feature type="transmembrane region" description="Helical" evidence="1">
    <location>
        <begin position="149"/>
        <end position="169"/>
    </location>
</feature>
<keyword evidence="1" id="KW-0812">Transmembrane</keyword>
<protein>
    <recommendedName>
        <fullName evidence="3">AraC family transcriptional regulator</fullName>
    </recommendedName>
</protein>
<keyword evidence="1" id="KW-0472">Membrane</keyword>
<feature type="transmembrane region" description="Helical" evidence="1">
    <location>
        <begin position="181"/>
        <end position="201"/>
    </location>
</feature>
<feature type="transmembrane region" description="Helical" evidence="1">
    <location>
        <begin position="67"/>
        <end position="85"/>
    </location>
</feature>
<evidence type="ECO:0008006" key="3">
    <source>
        <dbReference type="Google" id="ProtNLM"/>
    </source>
</evidence>